<evidence type="ECO:0000313" key="4">
    <source>
        <dbReference type="EMBL" id="MCL1124514.1"/>
    </source>
</evidence>
<dbReference type="InterPro" id="IPR005814">
    <property type="entry name" value="Aminotrans_3"/>
</dbReference>
<sequence length="441" mass="48223">MDLNRSAQLFERAQAVLPGGVSRNTIFKSPHPTYVSHGKGCYVTDINGVKRIDFANNMASLIHGHAQPNVTQAIIEQVQKGTAFTLATELEIEFAELLCQRVPSFEKIRFVNSGTEAVMAMIKTARAFTQKSKIAKVEGAYHGSYDYAEVSQTASPATWGDEHQPHSVAVARGTPDNALNDVIVIPYNDVDKALHILNQHKETLAGILIDPISHRVGMIPATPEFIDALYQWSRDNQALLLFDEVITFRTSLAGAQAKYNVKPDLTAIGKMIGGGFPVGAFAGRSDVMQVLDPSQSPLLLPHSGTFSANPVTMVAGLTAMRLFDQPTVDKLNQLGDFARVQLTDTIKKVGIKACVTGAGSMFRLHFKAQAPQHYRHAYTNTLQTQATKYLLNYLFDNGIMMINTGSAMLSTPMGKKEINYLVEQVTSGLTLVKDQFPALKV</sequence>
<name>A0ABT0LA08_9GAMM</name>
<dbReference type="CDD" id="cd00610">
    <property type="entry name" value="OAT_like"/>
    <property type="match status" value="1"/>
</dbReference>
<dbReference type="Gene3D" id="3.90.1150.10">
    <property type="entry name" value="Aspartate Aminotransferase, domain 1"/>
    <property type="match status" value="1"/>
</dbReference>
<dbReference type="InterPro" id="IPR015422">
    <property type="entry name" value="PyrdxlP-dep_Trfase_small"/>
</dbReference>
<dbReference type="PANTHER" id="PTHR43713">
    <property type="entry name" value="GLUTAMATE-1-SEMIALDEHYDE 2,1-AMINOMUTASE"/>
    <property type="match status" value="1"/>
</dbReference>
<keyword evidence="2 3" id="KW-0663">Pyridoxal phosphate</keyword>
<keyword evidence="4" id="KW-0808">Transferase</keyword>
<dbReference type="Proteomes" id="UP001203423">
    <property type="component" value="Unassembled WGS sequence"/>
</dbReference>
<keyword evidence="4" id="KW-0032">Aminotransferase</keyword>
<evidence type="ECO:0000256" key="2">
    <source>
        <dbReference type="ARBA" id="ARBA00022898"/>
    </source>
</evidence>
<dbReference type="RefSeq" id="WP_248939792.1">
    <property type="nucleotide sequence ID" value="NZ_JAKIKS010000025.1"/>
</dbReference>
<dbReference type="SUPFAM" id="SSF53383">
    <property type="entry name" value="PLP-dependent transferases"/>
    <property type="match status" value="1"/>
</dbReference>
<comment type="cofactor">
    <cofactor evidence="1">
        <name>pyridoxal 5'-phosphate</name>
        <dbReference type="ChEBI" id="CHEBI:597326"/>
    </cofactor>
</comment>
<protein>
    <submittedName>
        <fullName evidence="4">Aspartate aminotransferase family protein</fullName>
    </submittedName>
</protein>
<dbReference type="Gene3D" id="3.40.640.10">
    <property type="entry name" value="Type I PLP-dependent aspartate aminotransferase-like (Major domain)"/>
    <property type="match status" value="1"/>
</dbReference>
<gene>
    <name evidence="4" type="ORF">L2764_08505</name>
</gene>
<comment type="caution">
    <text evidence="4">The sequence shown here is derived from an EMBL/GenBank/DDBJ whole genome shotgun (WGS) entry which is preliminary data.</text>
</comment>
<proteinExistence type="inferred from homology"/>
<evidence type="ECO:0000256" key="1">
    <source>
        <dbReference type="ARBA" id="ARBA00001933"/>
    </source>
</evidence>
<evidence type="ECO:0000313" key="5">
    <source>
        <dbReference type="Proteomes" id="UP001203423"/>
    </source>
</evidence>
<organism evidence="4 5">
    <name type="scientific">Shewanella surugensis</name>
    <dbReference type="NCBI Taxonomy" id="212020"/>
    <lineage>
        <taxon>Bacteria</taxon>
        <taxon>Pseudomonadati</taxon>
        <taxon>Pseudomonadota</taxon>
        <taxon>Gammaproteobacteria</taxon>
        <taxon>Alteromonadales</taxon>
        <taxon>Shewanellaceae</taxon>
        <taxon>Shewanella</taxon>
    </lineage>
</organism>
<dbReference type="PANTHER" id="PTHR43713:SF3">
    <property type="entry name" value="GLUTAMATE-1-SEMIALDEHYDE 2,1-AMINOMUTASE 1, CHLOROPLASTIC-RELATED"/>
    <property type="match status" value="1"/>
</dbReference>
<comment type="similarity">
    <text evidence="3">Belongs to the class-III pyridoxal-phosphate-dependent aminotransferase family.</text>
</comment>
<dbReference type="InterPro" id="IPR015421">
    <property type="entry name" value="PyrdxlP-dep_Trfase_major"/>
</dbReference>
<keyword evidence="5" id="KW-1185">Reference proteome</keyword>
<reference evidence="4 5" key="1">
    <citation type="submission" date="2022-01" db="EMBL/GenBank/DDBJ databases">
        <title>Whole genome-based taxonomy of the Shewanellaceae.</title>
        <authorList>
            <person name="Martin-Rodriguez A.J."/>
        </authorList>
    </citation>
    <scope>NUCLEOTIDE SEQUENCE [LARGE SCALE GENOMIC DNA]</scope>
    <source>
        <strain evidence="4 5">DSM 17177</strain>
    </source>
</reference>
<dbReference type="InterPro" id="IPR015424">
    <property type="entry name" value="PyrdxlP-dep_Trfase"/>
</dbReference>
<dbReference type="EMBL" id="JAKIKS010000025">
    <property type="protein sequence ID" value="MCL1124514.1"/>
    <property type="molecule type" value="Genomic_DNA"/>
</dbReference>
<evidence type="ECO:0000256" key="3">
    <source>
        <dbReference type="RuleBase" id="RU003560"/>
    </source>
</evidence>
<accession>A0ABT0LA08</accession>
<dbReference type="GO" id="GO:0008483">
    <property type="term" value="F:transaminase activity"/>
    <property type="evidence" value="ECO:0007669"/>
    <property type="project" value="UniProtKB-KW"/>
</dbReference>
<dbReference type="Pfam" id="PF00202">
    <property type="entry name" value="Aminotran_3"/>
    <property type="match status" value="1"/>
</dbReference>